<accession>A0A1V2A7V8</accession>
<dbReference type="AlphaFoldDB" id="A0A1V2A7V8"/>
<comment type="caution">
    <text evidence="1">The sequence shown here is derived from an EMBL/GenBank/DDBJ whole genome shotgun (WGS) entry which is preliminary data.</text>
</comment>
<proteinExistence type="predicted"/>
<dbReference type="Proteomes" id="UP000188613">
    <property type="component" value="Unassembled WGS sequence"/>
</dbReference>
<dbReference type="STRING" id="1714355.BTO28_09375"/>
<gene>
    <name evidence="1" type="ORF">BTO28_09375</name>
</gene>
<name>A0A1V2A7V8_9BACI</name>
<evidence type="ECO:0000313" key="2">
    <source>
        <dbReference type="Proteomes" id="UP000188613"/>
    </source>
</evidence>
<dbReference type="Pfam" id="PF08905">
    <property type="entry name" value="DUF1850"/>
    <property type="match status" value="1"/>
</dbReference>
<dbReference type="RefSeq" id="WP_076765605.1">
    <property type="nucleotide sequence ID" value="NZ_MSFI01000013.1"/>
</dbReference>
<dbReference type="OrthoDB" id="4304at2"/>
<organism evidence="1 2">
    <name type="scientific">Domibacillus epiphyticus</name>
    <dbReference type="NCBI Taxonomy" id="1714355"/>
    <lineage>
        <taxon>Bacteria</taxon>
        <taxon>Bacillati</taxon>
        <taxon>Bacillota</taxon>
        <taxon>Bacilli</taxon>
        <taxon>Bacillales</taxon>
        <taxon>Bacillaceae</taxon>
        <taxon>Domibacillus</taxon>
    </lineage>
</organism>
<dbReference type="InterPro" id="IPR015001">
    <property type="entry name" value="DUF1850"/>
</dbReference>
<sequence>MRLKGFICILLFLFIAFLFLFPYKQIIAIAYEDQGNLLAYLPLKKDKTFNIKYTHSIHLSDVVESYRLSEKNIILTKLAYEDFAVGMPSNAEGNEVFEEKDGTYYIKNMNRQFPFIDLRIGQVKANHQLLYQGHTYKLSKFTDPGSWVRISIKNISLWQQLKTTNMYSNSKNVNELTFLKLLNFQ</sequence>
<evidence type="ECO:0000313" key="1">
    <source>
        <dbReference type="EMBL" id="OMP66942.1"/>
    </source>
</evidence>
<reference evidence="1 2" key="1">
    <citation type="submission" date="2016-12" db="EMBL/GenBank/DDBJ databases">
        <title>Domibacillus sp. SAB 38T whole genome sequencing.</title>
        <authorList>
            <person name="Verma A."/>
            <person name="Ojha A.K."/>
            <person name="Krishnamurthi S."/>
        </authorList>
    </citation>
    <scope>NUCLEOTIDE SEQUENCE [LARGE SCALE GENOMIC DNA]</scope>
    <source>
        <strain evidence="1 2">SAB 38</strain>
    </source>
</reference>
<dbReference type="EMBL" id="MSFI01000013">
    <property type="protein sequence ID" value="OMP66942.1"/>
    <property type="molecule type" value="Genomic_DNA"/>
</dbReference>
<keyword evidence="2" id="KW-1185">Reference proteome</keyword>
<protein>
    <submittedName>
        <fullName evidence="1">RocC</fullName>
    </submittedName>
</protein>